<feature type="binding site" evidence="8">
    <location>
        <begin position="43"/>
        <end position="45"/>
    </location>
    <ligand>
        <name>S-adenosyl-L-methionine</name>
        <dbReference type="ChEBI" id="CHEBI:59789"/>
    </ligand>
</feature>
<name>A0ABQ0C7R0_9PROT</name>
<keyword evidence="6 8" id="KW-0411">Iron-sulfur</keyword>
<keyword evidence="1 8" id="KW-0004">4Fe-4S</keyword>
<dbReference type="PANTHER" id="PTHR42836">
    <property type="entry name" value="7-CARBOXY-7-DEAZAGUANINE SYNTHASE"/>
    <property type="match status" value="1"/>
</dbReference>
<keyword evidence="11" id="KW-1185">Reference proteome</keyword>
<feature type="binding site" evidence="8">
    <location>
        <position position="37"/>
    </location>
    <ligand>
        <name>[4Fe-4S] cluster</name>
        <dbReference type="ChEBI" id="CHEBI:49883"/>
        <note>4Fe-4S-S-AdoMet</note>
    </ligand>
</feature>
<feature type="binding site" evidence="8">
    <location>
        <position position="80"/>
    </location>
    <ligand>
        <name>substrate</name>
    </ligand>
</feature>
<gene>
    <name evidence="8 10" type="primary">queE</name>
    <name evidence="10" type="ORF">SIID45300_01237</name>
</gene>
<feature type="binding site" evidence="8">
    <location>
        <position position="44"/>
    </location>
    <ligand>
        <name>[4Fe-4S] cluster</name>
        <dbReference type="ChEBI" id="CHEBI:49883"/>
        <note>4Fe-4S-S-AdoMet</note>
    </ligand>
</feature>
<feature type="binding site" evidence="8">
    <location>
        <position position="41"/>
    </location>
    <ligand>
        <name>[4Fe-4S] cluster</name>
        <dbReference type="ChEBI" id="CHEBI:49883"/>
        <note>4Fe-4S-S-AdoMet</note>
    </ligand>
</feature>
<comment type="caution">
    <text evidence="10">The sequence shown here is derived from an EMBL/GenBank/DDBJ whole genome shotgun (WGS) entry which is preliminary data.</text>
</comment>
<dbReference type="GO" id="GO:0016829">
    <property type="term" value="F:lyase activity"/>
    <property type="evidence" value="ECO:0007669"/>
    <property type="project" value="UniProtKB-KW"/>
</dbReference>
<feature type="binding site" evidence="8">
    <location>
        <begin position="18"/>
        <end position="20"/>
    </location>
    <ligand>
        <name>substrate</name>
    </ligand>
</feature>
<accession>A0ABQ0C7R0</accession>
<dbReference type="PROSITE" id="PS51918">
    <property type="entry name" value="RADICAL_SAM"/>
    <property type="match status" value="1"/>
</dbReference>
<keyword evidence="5 8" id="KW-0408">Iron</keyword>
<dbReference type="PANTHER" id="PTHR42836:SF1">
    <property type="entry name" value="7-CARBOXY-7-DEAZAGUANINE SYNTHASE"/>
    <property type="match status" value="1"/>
</dbReference>
<dbReference type="InterPro" id="IPR013785">
    <property type="entry name" value="Aldolase_TIM"/>
</dbReference>
<dbReference type="PIRSF" id="PIRSF000370">
    <property type="entry name" value="QueE"/>
    <property type="match status" value="1"/>
</dbReference>
<keyword evidence="4 8" id="KW-0460">Magnesium</keyword>
<dbReference type="InterPro" id="IPR007197">
    <property type="entry name" value="rSAM"/>
</dbReference>
<comment type="cofactor">
    <cofactor evidence="8">
        <name>Mg(2+)</name>
        <dbReference type="ChEBI" id="CHEBI:18420"/>
    </cofactor>
</comment>
<evidence type="ECO:0000313" key="10">
    <source>
        <dbReference type="EMBL" id="GAB0056922.1"/>
    </source>
</evidence>
<dbReference type="Proteomes" id="UP001628193">
    <property type="component" value="Unassembled WGS sequence"/>
</dbReference>
<evidence type="ECO:0000256" key="5">
    <source>
        <dbReference type="ARBA" id="ARBA00023004"/>
    </source>
</evidence>
<comment type="caution">
    <text evidence="8">Lacks conserved residue(s) required for the propagation of feature annotation.</text>
</comment>
<feature type="binding site" evidence="8">
    <location>
        <begin position="126"/>
        <end position="128"/>
    </location>
    <ligand>
        <name>S-adenosyl-L-methionine</name>
        <dbReference type="ChEBI" id="CHEBI:59789"/>
    </ligand>
</feature>
<comment type="subunit">
    <text evidence="8">Homodimer.</text>
</comment>
<feature type="binding site" evidence="8">
    <location>
        <position position="33"/>
    </location>
    <ligand>
        <name>substrate</name>
    </ligand>
</feature>
<feature type="domain" description="Radical SAM core" evidence="9">
    <location>
        <begin position="24"/>
        <end position="209"/>
    </location>
</feature>
<dbReference type="HAMAP" id="MF_00917">
    <property type="entry name" value="QueE"/>
    <property type="match status" value="1"/>
</dbReference>
<comment type="catalytic activity">
    <reaction evidence="8">
        <text>6-carboxy-5,6,7,8-tetrahydropterin + H(+) = 7-carboxy-7-carbaguanine + NH4(+)</text>
        <dbReference type="Rhea" id="RHEA:27974"/>
        <dbReference type="ChEBI" id="CHEBI:15378"/>
        <dbReference type="ChEBI" id="CHEBI:28938"/>
        <dbReference type="ChEBI" id="CHEBI:61032"/>
        <dbReference type="ChEBI" id="CHEBI:61036"/>
        <dbReference type="EC" id="4.3.99.3"/>
    </reaction>
</comment>
<keyword evidence="8" id="KW-0671">Queuosine biosynthesis</keyword>
<dbReference type="CDD" id="cd01335">
    <property type="entry name" value="Radical_SAM"/>
    <property type="match status" value="1"/>
</dbReference>
<keyword evidence="2 8" id="KW-0949">S-adenosyl-L-methionine</keyword>
<keyword evidence="7 8" id="KW-0456">Lyase</keyword>
<dbReference type="EMBL" id="BAAFGK010000004">
    <property type="protein sequence ID" value="GAB0056922.1"/>
    <property type="molecule type" value="Genomic_DNA"/>
</dbReference>
<keyword evidence="3 8" id="KW-0479">Metal-binding</keyword>
<evidence type="ECO:0000313" key="11">
    <source>
        <dbReference type="Proteomes" id="UP001628193"/>
    </source>
</evidence>
<evidence type="ECO:0000256" key="6">
    <source>
        <dbReference type="ARBA" id="ARBA00023014"/>
    </source>
</evidence>
<evidence type="ECO:0000256" key="7">
    <source>
        <dbReference type="ARBA" id="ARBA00023239"/>
    </source>
</evidence>
<comment type="similarity">
    <text evidence="8">Belongs to the radical SAM superfamily. 7-carboxy-7-deazaguanine synthase family.</text>
</comment>
<protein>
    <recommendedName>
        <fullName evidence="8">7-carboxy-7-deazaguanine synthase</fullName>
        <shortName evidence="8">CDG synthase</shortName>
        <ecNumber evidence="8">4.3.99.3</ecNumber>
    </recommendedName>
    <alternativeName>
        <fullName evidence="8">Queuosine biosynthesis protein QueE</fullName>
    </alternativeName>
</protein>
<evidence type="ECO:0000256" key="2">
    <source>
        <dbReference type="ARBA" id="ARBA00022691"/>
    </source>
</evidence>
<dbReference type="SUPFAM" id="SSF102114">
    <property type="entry name" value="Radical SAM enzymes"/>
    <property type="match status" value="1"/>
</dbReference>
<dbReference type="InterPro" id="IPR024924">
    <property type="entry name" value="7-CO-7-deazaguanine_synth-like"/>
</dbReference>
<comment type="pathway">
    <text evidence="8">Purine metabolism; 7-cyano-7-deazaguanine biosynthesis.</text>
</comment>
<reference evidence="10 11" key="2">
    <citation type="submission" date="2024-09" db="EMBL/GenBank/DDBJ databases">
        <title>Draft genome sequence of Candidatus Magnetaquicoccaceae bacterium FCR-1.</title>
        <authorList>
            <person name="Shimoshige H."/>
            <person name="Shimamura S."/>
            <person name="Taoka A."/>
            <person name="Kobayashi H."/>
            <person name="Maekawa T."/>
        </authorList>
    </citation>
    <scope>NUCLEOTIDE SEQUENCE [LARGE SCALE GENOMIC DNA]</scope>
    <source>
        <strain evidence="10 11">FCR-1</strain>
    </source>
</reference>
<evidence type="ECO:0000256" key="1">
    <source>
        <dbReference type="ARBA" id="ARBA00022485"/>
    </source>
</evidence>
<feature type="binding site" evidence="8">
    <location>
        <position position="82"/>
    </location>
    <ligand>
        <name>S-adenosyl-L-methionine</name>
        <dbReference type="ChEBI" id="CHEBI:59789"/>
    </ligand>
</feature>
<dbReference type="EC" id="4.3.99.3" evidence="8"/>
<reference evidence="10 11" key="1">
    <citation type="submission" date="2024-05" db="EMBL/GenBank/DDBJ databases">
        <authorList>
            <consortium name="Candidatus Magnetaquicoccaceae bacterium FCR-1 genome sequencing consortium"/>
            <person name="Shimoshige H."/>
            <person name="Shimamura S."/>
            <person name="Taoka A."/>
            <person name="Kobayashi H."/>
            <person name="Maekawa T."/>
        </authorList>
    </citation>
    <scope>NUCLEOTIDE SEQUENCE [LARGE SCALE GENOMIC DNA]</scope>
    <source>
        <strain evidence="10 11">FCR-1</strain>
    </source>
</reference>
<dbReference type="InterPro" id="IPR058240">
    <property type="entry name" value="rSAM_sf"/>
</dbReference>
<sequence length="209" mass="22672">MNPTTPLVYPICEIFASIQGEATWSGRPMLFVRAWGCPLACPWCDEPLHRDPAAKRLLPAEAILAEMNRLAPGLRAVVLTGGEPLALPNLPTLIQRLKKAGYWIAMESSGVGGPLPDPMVDWLTLSPKTPVDPELLLAADEIKFVLGATGGDPDAILALTKHHLNIWVQPRANGTTPDPKAVARCLELVMAARGRLRLSTQIHKFLGVR</sequence>
<proteinExistence type="inferred from homology"/>
<dbReference type="Gene3D" id="3.20.20.70">
    <property type="entry name" value="Aldolase class I"/>
    <property type="match status" value="1"/>
</dbReference>
<comment type="cofactor">
    <cofactor evidence="8">
        <name>[4Fe-4S] cluster</name>
        <dbReference type="ChEBI" id="CHEBI:49883"/>
    </cofactor>
    <text evidence="8">Binds 1 [4Fe-4S] cluster. The cluster is coordinated with 3 cysteines and an exchangeable S-adenosyl-L-methionine.</text>
</comment>
<evidence type="ECO:0000256" key="4">
    <source>
        <dbReference type="ARBA" id="ARBA00022842"/>
    </source>
</evidence>
<dbReference type="Pfam" id="PF04055">
    <property type="entry name" value="Radical_SAM"/>
    <property type="match status" value="1"/>
</dbReference>
<organism evidence="10 11">
    <name type="scientific">Candidatus Magnetaquiglobus chichijimensis</name>
    <dbReference type="NCBI Taxonomy" id="3141448"/>
    <lineage>
        <taxon>Bacteria</taxon>
        <taxon>Pseudomonadati</taxon>
        <taxon>Pseudomonadota</taxon>
        <taxon>Magnetococcia</taxon>
        <taxon>Magnetococcales</taxon>
        <taxon>Candidatus Magnetaquicoccaceae</taxon>
        <taxon>Candidatus Magnetaquiglobus</taxon>
    </lineage>
</organism>
<dbReference type="SFLD" id="SFLDS00029">
    <property type="entry name" value="Radical_SAM"/>
    <property type="match status" value="1"/>
</dbReference>
<evidence type="ECO:0000259" key="9">
    <source>
        <dbReference type="PROSITE" id="PS51918"/>
    </source>
</evidence>
<evidence type="ECO:0000256" key="3">
    <source>
        <dbReference type="ARBA" id="ARBA00022723"/>
    </source>
</evidence>
<dbReference type="RefSeq" id="WP_420904638.1">
    <property type="nucleotide sequence ID" value="NZ_BAAFGK010000004.1"/>
</dbReference>
<evidence type="ECO:0000256" key="8">
    <source>
        <dbReference type="HAMAP-Rule" id="MF_00917"/>
    </source>
</evidence>
<comment type="function">
    <text evidence="8">Catalyzes the complex heterocyclic radical-mediated conversion of 6-carboxy-5,6,7,8-tetrahydropterin (CPH4) to 7-carboxy-7-deazaguanine (CDG), a step common to the biosynthetic pathways of all 7-deazapurine-containing compounds.</text>
</comment>
<comment type="cofactor">
    <cofactor evidence="8">
        <name>S-adenosyl-L-methionine</name>
        <dbReference type="ChEBI" id="CHEBI:59789"/>
    </cofactor>
    <text evidence="8">Binds 1 S-adenosyl-L-methionine per subunit.</text>
</comment>